<dbReference type="GO" id="GO:0006313">
    <property type="term" value="P:DNA transposition"/>
    <property type="evidence" value="ECO:0007669"/>
    <property type="project" value="InterPro"/>
</dbReference>
<sequence length="101" mass="11850">MALPLLEAIRPTKRLIADKAYDADKLRTWLSEHQIEPVIPGRAARHIVYPLNRKAYRRRNIIERMFGRLKNWKRIATRYDRPAINYLAAIALIATVTQWLG</sequence>
<accession>A0A175RHG8</accession>
<protein>
    <submittedName>
        <fullName evidence="3">Transposase</fullName>
    </submittedName>
</protein>
<evidence type="ECO:0000259" key="2">
    <source>
        <dbReference type="Pfam" id="PF01609"/>
    </source>
</evidence>
<reference evidence="3 4" key="1">
    <citation type="journal article" date="2016" name="Front. Microbiol.">
        <title>Genomic Resource of Rice Seed Associated Bacteria.</title>
        <authorList>
            <person name="Midha S."/>
            <person name="Bansal K."/>
            <person name="Sharma S."/>
            <person name="Kumar N."/>
            <person name="Patil P.P."/>
            <person name="Chaudhry V."/>
            <person name="Patil P.B."/>
        </authorList>
    </citation>
    <scope>NUCLEOTIDE SEQUENCE [LARGE SCALE GENOMIC DNA]</scope>
    <source>
        <strain evidence="3 4">NS365</strain>
    </source>
</reference>
<keyword evidence="1" id="KW-1133">Transmembrane helix</keyword>
<name>A0A175RHG8_9HYPH</name>
<dbReference type="PATRIC" id="fig|401562.4.peg.3874"/>
<dbReference type="EMBL" id="LDQA01000058">
    <property type="protein sequence ID" value="KTR03146.1"/>
    <property type="molecule type" value="Genomic_DNA"/>
</dbReference>
<dbReference type="Proteomes" id="UP000078529">
    <property type="component" value="Unassembled WGS sequence"/>
</dbReference>
<feature type="domain" description="Transposase IS4-like" evidence="2">
    <location>
        <begin position="2"/>
        <end position="94"/>
    </location>
</feature>
<organism evidence="3 4">
    <name type="scientific">Aureimonas ureilytica</name>
    <dbReference type="NCBI Taxonomy" id="401562"/>
    <lineage>
        <taxon>Bacteria</taxon>
        <taxon>Pseudomonadati</taxon>
        <taxon>Pseudomonadota</taxon>
        <taxon>Alphaproteobacteria</taxon>
        <taxon>Hyphomicrobiales</taxon>
        <taxon>Aurantimonadaceae</taxon>
        <taxon>Aureimonas</taxon>
    </lineage>
</organism>
<proteinExistence type="predicted"/>
<dbReference type="GO" id="GO:0004803">
    <property type="term" value="F:transposase activity"/>
    <property type="evidence" value="ECO:0007669"/>
    <property type="project" value="InterPro"/>
</dbReference>
<evidence type="ECO:0000313" key="3">
    <source>
        <dbReference type="EMBL" id="KTR03146.1"/>
    </source>
</evidence>
<evidence type="ECO:0000256" key="1">
    <source>
        <dbReference type="SAM" id="Phobius"/>
    </source>
</evidence>
<evidence type="ECO:0000313" key="4">
    <source>
        <dbReference type="Proteomes" id="UP000078529"/>
    </source>
</evidence>
<dbReference type="Pfam" id="PF01609">
    <property type="entry name" value="DDE_Tnp_1"/>
    <property type="match status" value="1"/>
</dbReference>
<dbReference type="PANTHER" id="PTHR30007">
    <property type="entry name" value="PHP DOMAIN PROTEIN"/>
    <property type="match status" value="1"/>
</dbReference>
<dbReference type="GO" id="GO:0003677">
    <property type="term" value="F:DNA binding"/>
    <property type="evidence" value="ECO:0007669"/>
    <property type="project" value="InterPro"/>
</dbReference>
<feature type="transmembrane region" description="Helical" evidence="1">
    <location>
        <begin position="83"/>
        <end position="100"/>
    </location>
</feature>
<gene>
    <name evidence="3" type="ORF">NS365_19585</name>
</gene>
<keyword evidence="1" id="KW-0472">Membrane</keyword>
<dbReference type="AlphaFoldDB" id="A0A175RHG8"/>
<dbReference type="InterPro" id="IPR002559">
    <property type="entry name" value="Transposase_11"/>
</dbReference>
<keyword evidence="4" id="KW-1185">Reference proteome</keyword>
<comment type="caution">
    <text evidence="3">The sequence shown here is derived from an EMBL/GenBank/DDBJ whole genome shotgun (WGS) entry which is preliminary data.</text>
</comment>
<dbReference type="PANTHER" id="PTHR30007:SF1">
    <property type="entry name" value="BLR1914 PROTEIN"/>
    <property type="match status" value="1"/>
</dbReference>
<keyword evidence="1" id="KW-0812">Transmembrane</keyword>